<keyword evidence="2" id="KW-0175">Coiled coil</keyword>
<evidence type="ECO:0008006" key="5">
    <source>
        <dbReference type="Google" id="ProtNLM"/>
    </source>
</evidence>
<evidence type="ECO:0000313" key="4">
    <source>
        <dbReference type="Proteomes" id="UP000295598"/>
    </source>
</evidence>
<feature type="coiled-coil region" evidence="2">
    <location>
        <begin position="310"/>
        <end position="377"/>
    </location>
</feature>
<dbReference type="EMBL" id="PUJY01000052">
    <property type="protein sequence ID" value="TDB47578.1"/>
    <property type="molecule type" value="Genomic_DNA"/>
</dbReference>
<gene>
    <name evidence="3" type="ORF">C5467_20565</name>
</gene>
<protein>
    <recommendedName>
        <fullName evidence="5">Molecular chaperone DnaJ</fullName>
    </recommendedName>
</protein>
<dbReference type="Proteomes" id="UP000295598">
    <property type="component" value="Unassembled WGS sequence"/>
</dbReference>
<evidence type="ECO:0000256" key="1">
    <source>
        <dbReference type="ARBA" id="ARBA00023186"/>
    </source>
</evidence>
<reference evidence="3 4" key="1">
    <citation type="journal article" date="2019" name="Int. J. Syst. Evol. Microbiol.">
        <title>Photorhabdus khanii subsp. guanajuatensis subsp. nov., isolated from Heterorhabditis atacamensis, and Photorhabdus luminescens subsp. mexicana subsp. nov., isolated from Heterorhabditis mexicana entomopathogenic nematodes.</title>
        <authorList>
            <person name="Machado R.A.R."/>
            <person name="Bruno P."/>
            <person name="Arce C.C.M."/>
            <person name="Liechti N."/>
            <person name="Kohler A."/>
            <person name="Bernal J."/>
            <person name="Bruggmann R."/>
            <person name="Turlings T.C.J."/>
        </authorList>
    </citation>
    <scope>NUCLEOTIDE SEQUENCE [LARGE SCALE GENOMIC DNA]</scope>
    <source>
        <strain evidence="3 4">MEX20-17</strain>
    </source>
</reference>
<dbReference type="AlphaFoldDB" id="A0A4R4J2B4"/>
<comment type="caution">
    <text evidence="3">The sequence shown here is derived from an EMBL/GenBank/DDBJ whole genome shotgun (WGS) entry which is preliminary data.</text>
</comment>
<dbReference type="InterPro" id="IPR036869">
    <property type="entry name" value="J_dom_sf"/>
</dbReference>
<evidence type="ECO:0000313" key="3">
    <source>
        <dbReference type="EMBL" id="TDB47578.1"/>
    </source>
</evidence>
<name>A0A4R4J2B4_9GAMM</name>
<organism evidence="3 4">
    <name type="scientific">Photorhabdus khanii subsp. guanajuatensis</name>
    <dbReference type="NCBI Taxonomy" id="2100166"/>
    <lineage>
        <taxon>Bacteria</taxon>
        <taxon>Pseudomonadati</taxon>
        <taxon>Pseudomonadota</taxon>
        <taxon>Gammaproteobacteria</taxon>
        <taxon>Enterobacterales</taxon>
        <taxon>Morganellaceae</taxon>
        <taxon>Photorhabdus</taxon>
    </lineage>
</organism>
<keyword evidence="1" id="KW-0143">Chaperone</keyword>
<sequence length="405" mass="48644">MVDDYQKSGWLINSENILLSLIYTGNNILMHKQLKKRKSSGQQIPKTPQQQFKAYWKSIEKYQLKIAKLQQQQDEFFMRFQQEVLPVEHQYIQSRYDKAARLLSFADKKSLGKNQRRELFFWIEEELAELCTYPFNENLDLNKLTDRFSNLHALKEEETPTPEQMADIRQTLDEYFDFNEEISDEELLDMMKNPEKMRATIEQHFQRESEHFYDEYDAEDTDDFDPAEEDQRKLDDLFKSQEVSQMYRKIAKVLHPDREQDLDEKKKKNQLMMQLSKAKKDNDVWTIINMYYKYIDSTFSFNSRDISDINKLLKARIDILANEFSQLKKSDSLPGMIWRTLGGETSKVIENNLREHCKKLRQSIENETQLRESLRSLTVLKSHLAERRNSFEFEQDIIEYLFKQY</sequence>
<proteinExistence type="predicted"/>
<accession>A0A4R4J2B4</accession>
<dbReference type="SUPFAM" id="SSF46565">
    <property type="entry name" value="Chaperone J-domain"/>
    <property type="match status" value="1"/>
</dbReference>
<evidence type="ECO:0000256" key="2">
    <source>
        <dbReference type="SAM" id="Coils"/>
    </source>
</evidence>